<dbReference type="PANTHER" id="PTHR32089">
    <property type="entry name" value="METHYL-ACCEPTING CHEMOTAXIS PROTEIN MCPB"/>
    <property type="match status" value="1"/>
</dbReference>
<evidence type="ECO:0000259" key="6">
    <source>
        <dbReference type="PROSITE" id="PS50885"/>
    </source>
</evidence>
<dbReference type="EMBL" id="JH600068">
    <property type="protein sequence ID" value="EIG55721.1"/>
    <property type="molecule type" value="Genomic_DNA"/>
</dbReference>
<dbReference type="Gene3D" id="3.30.450.20">
    <property type="entry name" value="PAS domain"/>
    <property type="match status" value="1"/>
</dbReference>
<dbReference type="SUPFAM" id="SSF58104">
    <property type="entry name" value="Methyl-accepting chemotaxis protein (MCP) signaling domain"/>
    <property type="match status" value="1"/>
</dbReference>
<dbReference type="Gene3D" id="1.10.287.950">
    <property type="entry name" value="Methyl-accepting chemotaxis protein"/>
    <property type="match status" value="1"/>
</dbReference>
<dbReference type="PANTHER" id="PTHR32089:SF112">
    <property type="entry name" value="LYSOZYME-LIKE PROTEIN-RELATED"/>
    <property type="match status" value="1"/>
</dbReference>
<name>I2Q7G5_9BACT</name>
<dbReference type="SMART" id="SM00283">
    <property type="entry name" value="MA"/>
    <property type="match status" value="1"/>
</dbReference>
<reference evidence="7" key="1">
    <citation type="submission" date="2011-11" db="EMBL/GenBank/DDBJ databases">
        <title>Improved High-Quality Draft sequence of Desulfovibrio sp. U5L.</title>
        <authorList>
            <consortium name="US DOE Joint Genome Institute"/>
            <person name="Lucas S."/>
            <person name="Han J."/>
            <person name="Lapidus A."/>
            <person name="Cheng J.-F."/>
            <person name="Goodwin L."/>
            <person name="Pitluck S."/>
            <person name="Peters L."/>
            <person name="Ovchinnikova G."/>
            <person name="Held B."/>
            <person name="Detter J.C."/>
            <person name="Han C."/>
            <person name="Tapia R."/>
            <person name="Land M."/>
            <person name="Hauser L."/>
            <person name="Kyrpides N."/>
            <person name="Ivanova N."/>
            <person name="Pagani I."/>
            <person name="Gabster J."/>
            <person name="Walker C."/>
            <person name="Stolyar S."/>
            <person name="Stahl D."/>
            <person name="Arkin A."/>
            <person name="Dehal P."/>
            <person name="Hazen T."/>
            <person name="Woyke T."/>
        </authorList>
    </citation>
    <scope>NUCLEOTIDE SEQUENCE [LARGE SCALE GENOMIC DNA]</scope>
    <source>
        <strain evidence="7">U5L</strain>
    </source>
</reference>
<dbReference type="SUPFAM" id="SSF55785">
    <property type="entry name" value="PYP-like sensor domain (PAS domain)"/>
    <property type="match status" value="1"/>
</dbReference>
<dbReference type="OrthoDB" id="9816383at2"/>
<dbReference type="PROSITE" id="PS50885">
    <property type="entry name" value="HAMP"/>
    <property type="match status" value="1"/>
</dbReference>
<evidence type="ECO:0000313" key="7">
    <source>
        <dbReference type="EMBL" id="EIG55721.1"/>
    </source>
</evidence>
<dbReference type="CDD" id="cd00130">
    <property type="entry name" value="PAS"/>
    <property type="match status" value="1"/>
</dbReference>
<dbReference type="Pfam" id="PF00015">
    <property type="entry name" value="MCPsignal"/>
    <property type="match status" value="1"/>
</dbReference>
<dbReference type="AlphaFoldDB" id="I2Q7G5"/>
<dbReference type="STRING" id="596152.DesU5LDRAFT_4129"/>
<organism evidence="7">
    <name type="scientific">Desulfovibrio sp. U5L</name>
    <dbReference type="NCBI Taxonomy" id="596152"/>
    <lineage>
        <taxon>Bacteria</taxon>
        <taxon>Pseudomonadati</taxon>
        <taxon>Thermodesulfobacteriota</taxon>
        <taxon>Desulfovibrionia</taxon>
        <taxon>Desulfovibrionales</taxon>
        <taxon>Desulfovibrionaceae</taxon>
        <taxon>Desulfovibrio</taxon>
    </lineage>
</organism>
<protein>
    <submittedName>
        <fullName evidence="7">Methyl-accepting chemotaxis protein</fullName>
    </submittedName>
</protein>
<comment type="similarity">
    <text evidence="2">Belongs to the methyl-accepting chemotaxis (MCP) protein family.</text>
</comment>
<evidence type="ECO:0000256" key="2">
    <source>
        <dbReference type="ARBA" id="ARBA00029447"/>
    </source>
</evidence>
<dbReference type="GO" id="GO:0007165">
    <property type="term" value="P:signal transduction"/>
    <property type="evidence" value="ECO:0007669"/>
    <property type="project" value="UniProtKB-KW"/>
</dbReference>
<feature type="domain" description="Methyl-accepting transducer" evidence="5">
    <location>
        <begin position="530"/>
        <end position="766"/>
    </location>
</feature>
<dbReference type="InterPro" id="IPR013656">
    <property type="entry name" value="PAS_4"/>
</dbReference>
<keyword evidence="1 3" id="KW-0807">Transducer</keyword>
<dbReference type="InterPro" id="IPR000014">
    <property type="entry name" value="PAS"/>
</dbReference>
<dbReference type="GO" id="GO:0016020">
    <property type="term" value="C:membrane"/>
    <property type="evidence" value="ECO:0007669"/>
    <property type="project" value="InterPro"/>
</dbReference>
<feature type="domain" description="HAMP" evidence="6">
    <location>
        <begin position="339"/>
        <end position="391"/>
    </location>
</feature>
<sequence>MTLKYKLILFCLAISILPLAVTGVVSVRQASGILGEQAFGGLAAARDSRKEALQAAAATWLREAAIMASVKEVYNAVGMTRDYFMGKKPGEKAAVDTPEYKDLGEYVAPAFAPFTRVLGFADAMLVADDGRVLYGAASGLEVGEDVKEGPLKNSSLAAAWRGAMQGKIVFADFAPYPPLGGEPVAFVAAPVKNHTGTMIEAAAILRVPKAELVRILRQGEGTGLPRDFLLVGADGQVRVDGSATADAAATGAGPAVFGDAVSEALAGQTGNETGPDATGREALTAYAPVAFGDVAYALVARTPASEAFAAATGLRRVALLVAGITAALVLLAVTIFLRKEILTPLAGILGYLGAVTRGDFAAVPPPKLKGEMEAVRSGLTMMVAEIKNKLGFSSSILKAVTLPCLVSDTEGRVTFVNPPLLALLGHGQGYKALLGRPAGEVFGANAAIAGQLASCLEDRACRLGVEFLLDDGSGEDRHVRVDTAPLYDLDEGLIGAFALVVDLTEVKSKEALILSRNEVLSRVAGEAESIARHVAAGAEELSSRVAAVSDGAMSQTAQLQETVGAIEGLNQALDAVASGADGAASGAEAAMSQAMAGREAVALTARAIAQVSGISGELRGSMDALGSRAASIGGIIAVISDIADQTNLLALNAAIEAARAGEAGRGFAVVADEVRKLAEKTMTATKEVSSSVHAVLEAVDDSAGKAVKATKAVAEADGLVSRSGETLAVIVSRCEDAARAVREIAASAKAQASAHDEINRAVYSIGEVAEETAQGMDEAAGAVSDLAGQAGDLMRLIEDMRG</sequence>
<proteinExistence type="inferred from homology"/>
<dbReference type="InterPro" id="IPR003660">
    <property type="entry name" value="HAMP_dom"/>
</dbReference>
<dbReference type="InterPro" id="IPR004089">
    <property type="entry name" value="MCPsignal_dom"/>
</dbReference>
<dbReference type="PROSITE" id="PS50111">
    <property type="entry name" value="CHEMOTAXIS_TRANSDUC_2"/>
    <property type="match status" value="1"/>
</dbReference>
<dbReference type="eggNOG" id="COG0840">
    <property type="taxonomic scope" value="Bacteria"/>
</dbReference>
<evidence type="ECO:0000256" key="3">
    <source>
        <dbReference type="PROSITE-ProRule" id="PRU00284"/>
    </source>
</evidence>
<keyword evidence="4" id="KW-0812">Transmembrane</keyword>
<evidence type="ECO:0000256" key="4">
    <source>
        <dbReference type="SAM" id="Phobius"/>
    </source>
</evidence>
<dbReference type="HOGENOM" id="CLU_000445_107_19_7"/>
<keyword evidence="4" id="KW-1133">Transmembrane helix</keyword>
<keyword evidence="4" id="KW-0472">Membrane</keyword>
<feature type="transmembrane region" description="Helical" evidence="4">
    <location>
        <begin position="317"/>
        <end position="337"/>
    </location>
</feature>
<evidence type="ECO:0000256" key="1">
    <source>
        <dbReference type="ARBA" id="ARBA00023224"/>
    </source>
</evidence>
<dbReference type="Pfam" id="PF08448">
    <property type="entry name" value="PAS_4"/>
    <property type="match status" value="1"/>
</dbReference>
<evidence type="ECO:0000259" key="5">
    <source>
        <dbReference type="PROSITE" id="PS50111"/>
    </source>
</evidence>
<gene>
    <name evidence="7" type="ORF">DesU5LDRAFT_4129</name>
</gene>
<dbReference type="InterPro" id="IPR035965">
    <property type="entry name" value="PAS-like_dom_sf"/>
</dbReference>
<accession>I2Q7G5</accession>